<dbReference type="Gene3D" id="3.40.50.720">
    <property type="entry name" value="NAD(P)-binding Rossmann-like Domain"/>
    <property type="match status" value="1"/>
</dbReference>
<dbReference type="SUPFAM" id="SSF51735">
    <property type="entry name" value="NAD(P)-binding Rossmann-fold domains"/>
    <property type="match status" value="1"/>
</dbReference>
<dbReference type="AlphaFoldDB" id="A0A3M8TAZ4"/>
<proteinExistence type="predicted"/>
<dbReference type="Proteomes" id="UP000275401">
    <property type="component" value="Unassembled WGS sequence"/>
</dbReference>
<dbReference type="Pfam" id="PF03435">
    <property type="entry name" value="Sacchrp_dh_NADP"/>
    <property type="match status" value="1"/>
</dbReference>
<organism evidence="2 3">
    <name type="scientific">Streptomyces botrytidirepellens</name>
    <dbReference type="NCBI Taxonomy" id="2486417"/>
    <lineage>
        <taxon>Bacteria</taxon>
        <taxon>Bacillati</taxon>
        <taxon>Actinomycetota</taxon>
        <taxon>Actinomycetes</taxon>
        <taxon>Kitasatosporales</taxon>
        <taxon>Streptomycetaceae</taxon>
        <taxon>Streptomyces</taxon>
    </lineage>
</organism>
<keyword evidence="3" id="KW-1185">Reference proteome</keyword>
<sequence>MNDSWSVNGRRDSALRKADVAVEKRRILLLGATGYTGRRVLRELLARGEKPTLVGRSRTKMLTLADRFEAELPVAEVDLTSSAHLTRLLGPSDVVVSTVGPFMQLGMATVTAAARAGARYFDSTGEGPFARRVLLELDSVAATRGATLVPAFGYDYVPGNLAGALALEQAGERACHVEIGYFITRSGRGSELHYRSTLRDSWDLTTGGTRQTLVAAAAEDGFAYRSPRLGASSRLVDERAAKRVLTFRYAGVRRPAMTVPGTEHLGLPEVFPQLESVEVGMGWLGRWTRPVQIAAMLQAPLLRSAKVRAALTRWSGRLPGAHHEPDTDGRSLVIAVARDGHGRPLATTALTGPDPYEMTGSLLAWGAVHAAAPDAVLKPGVHGPVAAFGLDPLRLGAAEAGVHEVDGALARR</sequence>
<feature type="domain" description="Saccharopine dehydrogenase NADP binding" evidence="1">
    <location>
        <begin position="27"/>
        <end position="149"/>
    </location>
</feature>
<evidence type="ECO:0000313" key="3">
    <source>
        <dbReference type="Proteomes" id="UP000275401"/>
    </source>
</evidence>
<dbReference type="InterPro" id="IPR036291">
    <property type="entry name" value="NAD(P)-bd_dom_sf"/>
</dbReference>
<protein>
    <recommendedName>
        <fullName evidence="1">Saccharopine dehydrogenase NADP binding domain-containing protein</fullName>
    </recommendedName>
</protein>
<comment type="caution">
    <text evidence="2">The sequence shown here is derived from an EMBL/GenBank/DDBJ whole genome shotgun (WGS) entry which is preliminary data.</text>
</comment>
<evidence type="ECO:0000259" key="1">
    <source>
        <dbReference type="Pfam" id="PF03435"/>
    </source>
</evidence>
<evidence type="ECO:0000313" key="2">
    <source>
        <dbReference type="EMBL" id="RNF90727.1"/>
    </source>
</evidence>
<dbReference type="PANTHER" id="PTHR43781">
    <property type="entry name" value="SACCHAROPINE DEHYDROGENASE"/>
    <property type="match status" value="1"/>
</dbReference>
<dbReference type="RefSeq" id="WP_123107146.1">
    <property type="nucleotide sequence ID" value="NZ_RIBZ01000792.1"/>
</dbReference>
<accession>A0A3M8TAZ4</accession>
<name>A0A3M8TAZ4_9ACTN</name>
<gene>
    <name evidence="2" type="ORF">EEJ42_40500</name>
</gene>
<dbReference type="InterPro" id="IPR005097">
    <property type="entry name" value="Sacchrp_dh_NADP-bd"/>
</dbReference>
<dbReference type="EMBL" id="RIBZ01000792">
    <property type="protein sequence ID" value="RNF90727.1"/>
    <property type="molecule type" value="Genomic_DNA"/>
</dbReference>
<reference evidence="2 3" key="1">
    <citation type="submission" date="2018-11" db="EMBL/GenBank/DDBJ databases">
        <title>The Potential of Streptomyces as Biocontrol Agents against the Tomato grey mould, Botrytis cinerea (Gray mold) Frontiers in Microbiology.</title>
        <authorList>
            <person name="Li D."/>
        </authorList>
    </citation>
    <scope>NUCLEOTIDE SEQUENCE [LARGE SCALE GENOMIC DNA]</scope>
    <source>
        <strain evidence="2 3">NEAU-LD23</strain>
    </source>
</reference>
<dbReference type="PANTHER" id="PTHR43781:SF1">
    <property type="entry name" value="SACCHAROPINE DEHYDROGENASE"/>
    <property type="match status" value="1"/>
</dbReference>